<evidence type="ECO:0000259" key="2">
    <source>
        <dbReference type="Pfam" id="PF07786"/>
    </source>
</evidence>
<evidence type="ECO:0000313" key="4">
    <source>
        <dbReference type="Proteomes" id="UP001499951"/>
    </source>
</evidence>
<keyword evidence="1" id="KW-0812">Transmembrane</keyword>
<evidence type="ECO:0000313" key="3">
    <source>
        <dbReference type="EMBL" id="GAA0571896.1"/>
    </source>
</evidence>
<dbReference type="Pfam" id="PF07786">
    <property type="entry name" value="HGSNAT_cat"/>
    <property type="match status" value="1"/>
</dbReference>
<dbReference type="Proteomes" id="UP001499951">
    <property type="component" value="Unassembled WGS sequence"/>
</dbReference>
<feature type="transmembrane region" description="Helical" evidence="1">
    <location>
        <begin position="51"/>
        <end position="69"/>
    </location>
</feature>
<keyword evidence="1" id="KW-0472">Membrane</keyword>
<proteinExistence type="predicted"/>
<feature type="domain" description="Heparan-alpha-glucosaminide N-acetyltransferase catalytic" evidence="2">
    <location>
        <begin position="7"/>
        <end position="156"/>
    </location>
</feature>
<evidence type="ECO:0000256" key="1">
    <source>
        <dbReference type="SAM" id="Phobius"/>
    </source>
</evidence>
<dbReference type="PANTHER" id="PTHR31061:SF24">
    <property type="entry name" value="LD22376P"/>
    <property type="match status" value="1"/>
</dbReference>
<feature type="transmembrane region" description="Helical" evidence="1">
    <location>
        <begin position="120"/>
        <end position="140"/>
    </location>
</feature>
<dbReference type="RefSeq" id="WP_166934240.1">
    <property type="nucleotide sequence ID" value="NZ_BAAADD010000005.1"/>
</dbReference>
<accession>A0ABP3PPF1</accession>
<keyword evidence="1" id="KW-1133">Transmembrane helix</keyword>
<gene>
    <name evidence="3" type="ORF">GCM10008942_20760</name>
</gene>
<feature type="transmembrane region" description="Helical" evidence="1">
    <location>
        <begin position="12"/>
        <end position="31"/>
    </location>
</feature>
<name>A0ABP3PPF1_9PROT</name>
<keyword evidence="3" id="KW-0012">Acyltransferase</keyword>
<feature type="transmembrane region" description="Helical" evidence="1">
    <location>
        <begin position="81"/>
        <end position="100"/>
    </location>
</feature>
<dbReference type="EMBL" id="BAAADD010000005">
    <property type="protein sequence ID" value="GAA0571896.1"/>
    <property type="molecule type" value="Genomic_DNA"/>
</dbReference>
<keyword evidence="4" id="KW-1185">Reference proteome</keyword>
<feature type="transmembrane region" description="Helical" evidence="1">
    <location>
        <begin position="264"/>
        <end position="283"/>
    </location>
</feature>
<protein>
    <submittedName>
        <fullName evidence="3">Acyltransferase family protein</fullName>
    </submittedName>
</protein>
<dbReference type="InterPro" id="IPR012429">
    <property type="entry name" value="HGSNAT_cat"/>
</dbReference>
<dbReference type="GO" id="GO:0016746">
    <property type="term" value="F:acyltransferase activity"/>
    <property type="evidence" value="ECO:0007669"/>
    <property type="project" value="UniProtKB-KW"/>
</dbReference>
<organism evidence="3 4">
    <name type="scientific">Rhizomicrobium electricum</name>
    <dbReference type="NCBI Taxonomy" id="480070"/>
    <lineage>
        <taxon>Bacteria</taxon>
        <taxon>Pseudomonadati</taxon>
        <taxon>Pseudomonadota</taxon>
        <taxon>Alphaproteobacteria</taxon>
        <taxon>Micropepsales</taxon>
        <taxon>Micropepsaceae</taxon>
        <taxon>Rhizomicrobium</taxon>
    </lineage>
</organism>
<keyword evidence="3" id="KW-0808">Transferase</keyword>
<feature type="transmembrane region" description="Helical" evidence="1">
    <location>
        <begin position="343"/>
        <end position="365"/>
    </location>
</feature>
<dbReference type="PANTHER" id="PTHR31061">
    <property type="entry name" value="LD22376P"/>
    <property type="match status" value="1"/>
</dbReference>
<feature type="transmembrane region" description="Helical" evidence="1">
    <location>
        <begin position="234"/>
        <end position="252"/>
    </location>
</feature>
<sequence length="373" mass="41331">MTSDKPRYAALDVFRGLTIFLMILVNTPGPGAHPWPFLVHADWFGFTGADFVFPSFLFAMGSALVFVLARPMSHGEFLARSFKRAGLLFLIGFLMFWYPFVKVTPDNHFALFPFADTRFLGVLQRLAVCYALAAVAVRFLKPKQIVVLCIGILVLYWALMVFCAAPGMAFDKVNNFGSVVDRLLIPQSHLYRWDDGFEPEGLLGNLPATVNVLAGYLACRYIVSAPATIGRVQVVAFGGVALAITGLFVSAFVPLSKKLWTDSFVLVTVGLDLVLLALLVAVLDVMRLPVRTGFFEILGKNPLAVYLLSEMLMLTQALAKPFTGVEPYRWIGVEVFQRLAPGPAGSFLCALVYTLACWLFGYLLYRKRVFVRL</sequence>
<reference evidence="4" key="1">
    <citation type="journal article" date="2019" name="Int. J. Syst. Evol. Microbiol.">
        <title>The Global Catalogue of Microorganisms (GCM) 10K type strain sequencing project: providing services to taxonomists for standard genome sequencing and annotation.</title>
        <authorList>
            <consortium name="The Broad Institute Genomics Platform"/>
            <consortium name="The Broad Institute Genome Sequencing Center for Infectious Disease"/>
            <person name="Wu L."/>
            <person name="Ma J."/>
        </authorList>
    </citation>
    <scope>NUCLEOTIDE SEQUENCE [LARGE SCALE GENOMIC DNA]</scope>
    <source>
        <strain evidence="4">JCM 15089</strain>
    </source>
</reference>
<comment type="caution">
    <text evidence="3">The sequence shown here is derived from an EMBL/GenBank/DDBJ whole genome shotgun (WGS) entry which is preliminary data.</text>
</comment>
<feature type="transmembrane region" description="Helical" evidence="1">
    <location>
        <begin position="145"/>
        <end position="169"/>
    </location>
</feature>